<comment type="caution">
    <text evidence="13">The sequence shown here is derived from an EMBL/GenBank/DDBJ whole genome shotgun (WGS) entry which is preliminary data.</text>
</comment>
<dbReference type="Gene3D" id="2.10.70.40">
    <property type="entry name" value="peptidoglycan hydrolase"/>
    <property type="match status" value="1"/>
</dbReference>
<evidence type="ECO:0000256" key="1">
    <source>
        <dbReference type="ARBA" id="ARBA00002954"/>
    </source>
</evidence>
<evidence type="ECO:0000313" key="14">
    <source>
        <dbReference type="Proteomes" id="UP001201549"/>
    </source>
</evidence>
<keyword evidence="9" id="KW-0326">Glycosidase</keyword>
<evidence type="ECO:0000256" key="2">
    <source>
        <dbReference type="ARBA" id="ARBA00004418"/>
    </source>
</evidence>
<name>A0ABT2FJG7_9GAMM</name>
<sequence>MQRLADTSQFMDLAGLDSLRSKAQKDQKAALKEVAQQFEGIFVQMLMKSMREANAVFEADSPFNSQYTKFYESMHDQQMSVDLSSKGMLGLADLMVQQLAPEGTNMTPASVLRTHETPNAAVKSEAPVTPTLASIKVEQPKPTEVVAAPAQVTQFVMPEKQTSYFPEANQLESILSGKKSPVVAAKEDMQSPEGFVKTLYPYAKQAAEQLGTTPEILLAQSALETGWGQKMTKGSDGQPSNNLFNIKADGRWQGNKANVSTLEYEQGHAVKRRESFRVYDSLKQSFDDYVQLISNSDRYQPARAAAADPAAFIKGLADAGYATDPNYANKVLRVLQTIKEEFNVGGSSAAPAGEQ</sequence>
<dbReference type="PANTHER" id="PTHR33308">
    <property type="entry name" value="PEPTIDOGLYCAN HYDROLASE FLGJ"/>
    <property type="match status" value="1"/>
</dbReference>
<dbReference type="GO" id="GO:0016787">
    <property type="term" value="F:hydrolase activity"/>
    <property type="evidence" value="ECO:0007669"/>
    <property type="project" value="UniProtKB-KW"/>
</dbReference>
<dbReference type="RefSeq" id="WP_238895851.1">
    <property type="nucleotide sequence ID" value="NZ_JAKOGG010000004.1"/>
</dbReference>
<dbReference type="InterPro" id="IPR019301">
    <property type="entry name" value="Flagellar_prot_FlgJ_N"/>
</dbReference>
<reference evidence="14" key="1">
    <citation type="submission" date="2023-07" db="EMBL/GenBank/DDBJ databases">
        <title>Shewanella mangrovi sp. nov., an acetaldehyde- degrading bacterium isolated from mangrove sediment.</title>
        <authorList>
            <person name="Liu Y."/>
        </authorList>
    </citation>
    <scope>NUCLEOTIDE SEQUENCE [LARGE SCALE GENOMIC DNA]</scope>
    <source>
        <strain evidence="14">C32</strain>
    </source>
</reference>
<dbReference type="InterPro" id="IPR051056">
    <property type="entry name" value="Glycosyl_Hydrolase_73"/>
</dbReference>
<comment type="similarity">
    <text evidence="4">In the C-terminal section; belongs to the glycosyl hydrolase 73 family.</text>
</comment>
<dbReference type="Pfam" id="PF10135">
    <property type="entry name" value="Rod-binding"/>
    <property type="match status" value="1"/>
</dbReference>
<keyword evidence="10" id="KW-0961">Cell wall biogenesis/degradation</keyword>
<feature type="domain" description="Mannosyl-glycoprotein endo-beta-N-acetylglucosamidase-like" evidence="12">
    <location>
        <begin position="186"/>
        <end position="343"/>
    </location>
</feature>
<proteinExistence type="inferred from homology"/>
<keyword evidence="13" id="KW-0969">Cilium</keyword>
<comment type="function">
    <text evidence="1">Flagellum-specific muramidase which hydrolyzes the peptidoglycan layer to assemble the rod structure in the periplasmic space.</text>
</comment>
<dbReference type="SMART" id="SM00047">
    <property type="entry name" value="LYZ2"/>
    <property type="match status" value="1"/>
</dbReference>
<keyword evidence="6" id="KW-0574">Periplasm</keyword>
<evidence type="ECO:0000313" key="13">
    <source>
        <dbReference type="EMBL" id="MCS4556458.1"/>
    </source>
</evidence>
<dbReference type="PANTHER" id="PTHR33308:SF9">
    <property type="entry name" value="PEPTIDOGLYCAN HYDROLASE FLGJ"/>
    <property type="match status" value="1"/>
</dbReference>
<keyword evidence="8 13" id="KW-0378">Hydrolase</keyword>
<evidence type="ECO:0000256" key="10">
    <source>
        <dbReference type="ARBA" id="ARBA00023316"/>
    </source>
</evidence>
<dbReference type="InterPro" id="IPR002901">
    <property type="entry name" value="MGlyc_endo_b_GlcNAc-like_dom"/>
</dbReference>
<comment type="similarity">
    <text evidence="3">In the N-terminal section; belongs to the FlgJ family.</text>
</comment>
<dbReference type="Pfam" id="PF01832">
    <property type="entry name" value="Glucosaminidase"/>
    <property type="match status" value="1"/>
</dbReference>
<keyword evidence="13" id="KW-0966">Cell projection</keyword>
<dbReference type="Gene3D" id="1.10.530.10">
    <property type="match status" value="1"/>
</dbReference>
<evidence type="ECO:0000256" key="4">
    <source>
        <dbReference type="ARBA" id="ARBA00007974"/>
    </source>
</evidence>
<evidence type="ECO:0000256" key="7">
    <source>
        <dbReference type="ARBA" id="ARBA00022795"/>
    </source>
</evidence>
<gene>
    <name evidence="13" type="primary">flgJ</name>
    <name evidence="13" type="ORF">L9G74_08415</name>
</gene>
<evidence type="ECO:0000256" key="11">
    <source>
        <dbReference type="ARBA" id="ARBA00030835"/>
    </source>
</evidence>
<accession>A0ABT2FJG7</accession>
<keyword evidence="14" id="KW-1185">Reference proteome</keyword>
<evidence type="ECO:0000256" key="3">
    <source>
        <dbReference type="ARBA" id="ARBA00006880"/>
    </source>
</evidence>
<dbReference type="EMBL" id="JAKOGG010000004">
    <property type="protein sequence ID" value="MCS4556458.1"/>
    <property type="molecule type" value="Genomic_DNA"/>
</dbReference>
<keyword evidence="13" id="KW-0282">Flagellum</keyword>
<keyword evidence="7" id="KW-1005">Bacterial flagellum biogenesis</keyword>
<organism evidence="13 14">
    <name type="scientific">Shewanella electrica</name>
    <dbReference type="NCBI Taxonomy" id="515560"/>
    <lineage>
        <taxon>Bacteria</taxon>
        <taxon>Pseudomonadati</taxon>
        <taxon>Pseudomonadota</taxon>
        <taxon>Gammaproteobacteria</taxon>
        <taxon>Alteromonadales</taxon>
        <taxon>Shewanellaceae</taxon>
        <taxon>Shewanella</taxon>
    </lineage>
</organism>
<dbReference type="Proteomes" id="UP001201549">
    <property type="component" value="Unassembled WGS sequence"/>
</dbReference>
<protein>
    <recommendedName>
        <fullName evidence="5">Peptidoglycan hydrolase FlgJ</fullName>
    </recommendedName>
    <alternativeName>
        <fullName evidence="11">Muramidase FlgJ</fullName>
    </alternativeName>
</protein>
<dbReference type="InterPro" id="IPR013377">
    <property type="entry name" value="FlgJ"/>
</dbReference>
<evidence type="ECO:0000259" key="12">
    <source>
        <dbReference type="SMART" id="SM00047"/>
    </source>
</evidence>
<evidence type="ECO:0000256" key="6">
    <source>
        <dbReference type="ARBA" id="ARBA00022764"/>
    </source>
</evidence>
<evidence type="ECO:0000256" key="9">
    <source>
        <dbReference type="ARBA" id="ARBA00023295"/>
    </source>
</evidence>
<dbReference type="NCBIfam" id="TIGR02541">
    <property type="entry name" value="flagell_FlgJ"/>
    <property type="match status" value="1"/>
</dbReference>
<comment type="subcellular location">
    <subcellularLocation>
        <location evidence="2">Periplasm</location>
    </subcellularLocation>
</comment>
<evidence type="ECO:0000256" key="5">
    <source>
        <dbReference type="ARBA" id="ARBA00013433"/>
    </source>
</evidence>
<evidence type="ECO:0000256" key="8">
    <source>
        <dbReference type="ARBA" id="ARBA00022801"/>
    </source>
</evidence>